<dbReference type="InterPro" id="IPR043129">
    <property type="entry name" value="ATPase_NBD"/>
</dbReference>
<organism evidence="2 3">
    <name type="scientific">Anaerosphaera aminiphila DSM 21120</name>
    <dbReference type="NCBI Taxonomy" id="1120995"/>
    <lineage>
        <taxon>Bacteria</taxon>
        <taxon>Bacillati</taxon>
        <taxon>Bacillota</taxon>
        <taxon>Tissierellia</taxon>
        <taxon>Tissierellales</taxon>
        <taxon>Peptoniphilaceae</taxon>
        <taxon>Anaerosphaera</taxon>
    </lineage>
</organism>
<dbReference type="PANTHER" id="PTHR11735:SF11">
    <property type="entry name" value="TRNA THREONYLCARBAMOYLADENOSINE BIOSYNTHESIS PROTEIN TSAB"/>
    <property type="match status" value="1"/>
</dbReference>
<dbReference type="AlphaFoldDB" id="A0A1M5TSH4"/>
<name>A0A1M5TSH4_9FIRM</name>
<gene>
    <name evidence="2" type="ORF">SAMN02745245_01550</name>
</gene>
<evidence type="ECO:0000313" key="2">
    <source>
        <dbReference type="EMBL" id="SHH53674.1"/>
    </source>
</evidence>
<accession>A0A1M5TSH4</accession>
<dbReference type="PANTHER" id="PTHR11735">
    <property type="entry name" value="TRNA N6-ADENOSINE THREONYLCARBAMOYLTRANSFERASE"/>
    <property type="match status" value="1"/>
</dbReference>
<dbReference type="RefSeq" id="WP_073185140.1">
    <property type="nucleotide sequence ID" value="NZ_FQXI01000012.1"/>
</dbReference>
<dbReference type="GO" id="GO:0002949">
    <property type="term" value="P:tRNA threonylcarbamoyladenosine modification"/>
    <property type="evidence" value="ECO:0007669"/>
    <property type="project" value="InterPro"/>
</dbReference>
<dbReference type="InterPro" id="IPR022496">
    <property type="entry name" value="T6A_TsaB"/>
</dbReference>
<dbReference type="GO" id="GO:0005829">
    <property type="term" value="C:cytosol"/>
    <property type="evidence" value="ECO:0007669"/>
    <property type="project" value="TreeGrafter"/>
</dbReference>
<feature type="domain" description="Gcp-like" evidence="1">
    <location>
        <begin position="36"/>
        <end position="214"/>
    </location>
</feature>
<reference evidence="2 3" key="1">
    <citation type="submission" date="2016-11" db="EMBL/GenBank/DDBJ databases">
        <authorList>
            <person name="Jaros S."/>
            <person name="Januszkiewicz K."/>
            <person name="Wedrychowicz H."/>
        </authorList>
    </citation>
    <scope>NUCLEOTIDE SEQUENCE [LARGE SCALE GENOMIC DNA]</scope>
    <source>
        <strain evidence="2 3">DSM 21120</strain>
    </source>
</reference>
<dbReference type="OrthoDB" id="9784166at2"/>
<evidence type="ECO:0000259" key="1">
    <source>
        <dbReference type="Pfam" id="PF00814"/>
    </source>
</evidence>
<protein>
    <submittedName>
        <fullName evidence="2">tRNA threonylcarbamoyladenosine biosynthesis protein TsaB</fullName>
    </submittedName>
</protein>
<dbReference type="Gene3D" id="3.30.420.40">
    <property type="match status" value="2"/>
</dbReference>
<dbReference type="STRING" id="1120995.SAMN02745245_01550"/>
<dbReference type="SUPFAM" id="SSF53067">
    <property type="entry name" value="Actin-like ATPase domain"/>
    <property type="match status" value="2"/>
</dbReference>
<dbReference type="NCBIfam" id="TIGR03725">
    <property type="entry name" value="T6A_YeaZ"/>
    <property type="match status" value="1"/>
</dbReference>
<keyword evidence="3" id="KW-1185">Reference proteome</keyword>
<dbReference type="CDD" id="cd24032">
    <property type="entry name" value="ASKHA_NBD_TsaB"/>
    <property type="match status" value="1"/>
</dbReference>
<dbReference type="Proteomes" id="UP000184032">
    <property type="component" value="Unassembled WGS sequence"/>
</dbReference>
<dbReference type="Pfam" id="PF00814">
    <property type="entry name" value="TsaD"/>
    <property type="match status" value="1"/>
</dbReference>
<proteinExistence type="predicted"/>
<evidence type="ECO:0000313" key="3">
    <source>
        <dbReference type="Proteomes" id="UP000184032"/>
    </source>
</evidence>
<sequence length="226" mass="25418">MKVLGIDTSTEKTCVGLIDNNRKVASFELSANMFNSEELVEMVSNIFDKLEYKISDIDLMAVGVGPGSFTGTRIAVTIARTFAQTLGIKIKGVSSLKAMALNYEGEVIILPLFDAKRKRAYYGIYKNSEKLETYREDSLKNIDEIIADLKNFTEEVVVIGPGRDVFFEELQKELKVVKYKDNTIHGLNIAHLGQIEFEESGEDNLFEVLPNYINPSQAEREFGKNK</sequence>
<dbReference type="EMBL" id="FQXI01000012">
    <property type="protein sequence ID" value="SHH53674.1"/>
    <property type="molecule type" value="Genomic_DNA"/>
</dbReference>
<dbReference type="InterPro" id="IPR000905">
    <property type="entry name" value="Gcp-like_dom"/>
</dbReference>